<organism evidence="2 4">
    <name type="scientific">Clostridium coskatii</name>
    <dbReference type="NCBI Taxonomy" id="1705578"/>
    <lineage>
        <taxon>Bacteria</taxon>
        <taxon>Bacillati</taxon>
        <taxon>Bacillota</taxon>
        <taxon>Clostridia</taxon>
        <taxon>Eubacteriales</taxon>
        <taxon>Clostridiaceae</taxon>
        <taxon>Clostridium</taxon>
    </lineage>
</organism>
<dbReference type="Proteomes" id="UP000077384">
    <property type="component" value="Unassembled WGS sequence"/>
</dbReference>
<reference evidence="2 4" key="1">
    <citation type="journal article" date="2015" name="Biotechnol. Bioeng.">
        <title>Genome sequence and phenotypic characterization of Caulobacter segnis.</title>
        <authorList>
            <person name="Patel S."/>
            <person name="Fletcher B."/>
            <person name="Scott D.C."/>
            <person name="Ely B."/>
        </authorList>
    </citation>
    <scope>NUCLEOTIDE SEQUENCE [LARGE SCALE GENOMIC DNA]</scope>
    <source>
        <strain evidence="2 4">PS02</strain>
    </source>
</reference>
<evidence type="ECO:0000313" key="4">
    <source>
        <dbReference type="Proteomes" id="UP000077384"/>
    </source>
</evidence>
<dbReference type="RefSeq" id="WP_063600298.1">
    <property type="nucleotide sequence ID" value="NZ_LITQ01000003.1"/>
</dbReference>
<dbReference type="EMBL" id="LROR01000054">
    <property type="protein sequence ID" value="OBR93282.1"/>
    <property type="molecule type" value="Genomic_DNA"/>
</dbReference>
<accession>A0A166U3W1</accession>
<evidence type="ECO:0000313" key="3">
    <source>
        <dbReference type="EMBL" id="OBR93282.1"/>
    </source>
</evidence>
<protein>
    <submittedName>
        <fullName evidence="2">Uncharacterized protein</fullName>
    </submittedName>
</protein>
<reference evidence="3 5" key="2">
    <citation type="journal article" date="2016" name="Front. Microbiol.">
        <title>Industrial Acetogenic Biocatalysts: A Comparative Metabolic and Genomic Analysis.</title>
        <authorList>
            <person name="Bengelsdorf F."/>
            <person name="Poehlein A."/>
            <person name="Sonja S."/>
            <person name="Erz C."/>
            <person name="Hummel T."/>
            <person name="Hoffmeister S."/>
            <person name="Daniel R."/>
            <person name="Durre P."/>
        </authorList>
    </citation>
    <scope>NUCLEOTIDE SEQUENCE [LARGE SCALE GENOMIC DNA]</scope>
    <source>
        <strain evidence="3 5">PTA-10522</strain>
    </source>
</reference>
<dbReference type="AlphaFoldDB" id="A0A166U3W1"/>
<gene>
    <name evidence="3" type="ORF">CLCOS_27540</name>
    <name evidence="2" type="ORF">WX73_03084</name>
</gene>
<proteinExistence type="inferred from homology"/>
<dbReference type="Pfam" id="PF06782">
    <property type="entry name" value="UPF0236"/>
    <property type="match status" value="1"/>
</dbReference>
<dbReference type="Proteomes" id="UP000093694">
    <property type="component" value="Unassembled WGS sequence"/>
</dbReference>
<evidence type="ECO:0000313" key="5">
    <source>
        <dbReference type="Proteomes" id="UP000093694"/>
    </source>
</evidence>
<evidence type="ECO:0000313" key="2">
    <source>
        <dbReference type="EMBL" id="OAA94538.1"/>
    </source>
</evidence>
<dbReference type="EMBL" id="LITQ01000003">
    <property type="protein sequence ID" value="OAA94538.1"/>
    <property type="molecule type" value="Genomic_DNA"/>
</dbReference>
<comment type="caution">
    <text evidence="2">The sequence shown here is derived from an EMBL/GenBank/DDBJ whole genome shotgun (WGS) entry which is preliminary data.</text>
</comment>
<keyword evidence="5" id="KW-1185">Reference proteome</keyword>
<evidence type="ECO:0000256" key="1">
    <source>
        <dbReference type="ARBA" id="ARBA00006539"/>
    </source>
</evidence>
<comment type="similarity">
    <text evidence="1">Belongs to the UPF0236 family.</text>
</comment>
<sequence>MNEIIKLENDRISKYLKGEIKGKKEANILFQEKDGVYLKIQGKKHKQKLKVANKDSNSYQTIGIMYFLGYKQSKCFDDLVNDGIKEIYNKEEIQYTILNGDGALWISLERENNIQKIYQLDLFYIF</sequence>
<name>A0A166U3W1_9CLOT</name>
<dbReference type="InterPro" id="IPR009620">
    <property type="entry name" value="UPF0236"/>
</dbReference>
<dbReference type="PATRIC" id="fig|1705578.3.peg.2745"/>